<keyword evidence="4" id="KW-0067">ATP-binding</keyword>
<protein>
    <submittedName>
        <fullName evidence="4">DEAD/DEAH box helicase</fullName>
    </submittedName>
</protein>
<dbReference type="Pfam" id="PF04851">
    <property type="entry name" value="ResIII"/>
    <property type="match status" value="1"/>
</dbReference>
<keyword evidence="5" id="KW-1185">Reference proteome</keyword>
<dbReference type="PROSITE" id="PS51192">
    <property type="entry name" value="HELICASE_ATP_BIND_1"/>
    <property type="match status" value="1"/>
</dbReference>
<dbReference type="Gene3D" id="3.40.50.300">
    <property type="entry name" value="P-loop containing nucleotide triphosphate hydrolases"/>
    <property type="match status" value="2"/>
</dbReference>
<proteinExistence type="predicted"/>
<dbReference type="SUPFAM" id="SSF52540">
    <property type="entry name" value="P-loop containing nucleoside triphosphate hydrolases"/>
    <property type="match status" value="1"/>
</dbReference>
<dbReference type="CDD" id="cd18032">
    <property type="entry name" value="DEXHc_RE_I_III_res"/>
    <property type="match status" value="1"/>
</dbReference>
<dbReference type="InterPro" id="IPR014001">
    <property type="entry name" value="Helicase_ATP-bd"/>
</dbReference>
<feature type="domain" description="PLD phosphodiesterase" evidence="1">
    <location>
        <begin position="202"/>
        <end position="233"/>
    </location>
</feature>
<feature type="domain" description="Helicase ATP-binding" evidence="2">
    <location>
        <begin position="322"/>
        <end position="481"/>
    </location>
</feature>
<dbReference type="PANTHER" id="PTHR47962:SF7">
    <property type="entry name" value="MITOCHONDRIAL ATP-DEPENDENT HELICASE IRC3-RELATED"/>
    <property type="match status" value="1"/>
</dbReference>
<name>A0ABN2DIG3_9ACTN</name>
<dbReference type="InterPro" id="IPR001736">
    <property type="entry name" value="PLipase_D/transphosphatidylase"/>
</dbReference>
<evidence type="ECO:0000259" key="3">
    <source>
        <dbReference type="PROSITE" id="PS51194"/>
    </source>
</evidence>
<dbReference type="PANTHER" id="PTHR47962">
    <property type="entry name" value="ATP-DEPENDENT HELICASE LHR-RELATED-RELATED"/>
    <property type="match status" value="1"/>
</dbReference>
<dbReference type="Proteomes" id="UP001500393">
    <property type="component" value="Unassembled WGS sequence"/>
</dbReference>
<dbReference type="RefSeq" id="WP_344214605.1">
    <property type="nucleotide sequence ID" value="NZ_BAAAOS010000019.1"/>
</dbReference>
<dbReference type="PROSITE" id="PS51194">
    <property type="entry name" value="HELICASE_CTER"/>
    <property type="match status" value="1"/>
</dbReference>
<evidence type="ECO:0000313" key="5">
    <source>
        <dbReference type="Proteomes" id="UP001500393"/>
    </source>
</evidence>
<reference evidence="4 5" key="1">
    <citation type="journal article" date="2019" name="Int. J. Syst. Evol. Microbiol.">
        <title>The Global Catalogue of Microorganisms (GCM) 10K type strain sequencing project: providing services to taxonomists for standard genome sequencing and annotation.</title>
        <authorList>
            <consortium name="The Broad Institute Genomics Platform"/>
            <consortium name="The Broad Institute Genome Sequencing Center for Infectious Disease"/>
            <person name="Wu L."/>
            <person name="Ma J."/>
        </authorList>
    </citation>
    <scope>NUCLEOTIDE SEQUENCE [LARGE SCALE GENOMIC DNA]</scope>
    <source>
        <strain evidence="4 5">JCM 14969</strain>
    </source>
</reference>
<dbReference type="Pfam" id="PF11907">
    <property type="entry name" value="DUF3427"/>
    <property type="match status" value="1"/>
</dbReference>
<evidence type="ECO:0000313" key="4">
    <source>
        <dbReference type="EMBL" id="GAA1576724.1"/>
    </source>
</evidence>
<keyword evidence="4" id="KW-0547">Nucleotide-binding</keyword>
<keyword evidence="4" id="KW-0347">Helicase</keyword>
<dbReference type="InterPro" id="IPR021835">
    <property type="entry name" value="DUF3427"/>
</dbReference>
<dbReference type="GO" id="GO:0004386">
    <property type="term" value="F:helicase activity"/>
    <property type="evidence" value="ECO:0007669"/>
    <property type="project" value="UniProtKB-KW"/>
</dbReference>
<keyword evidence="4" id="KW-0378">Hydrolase</keyword>
<gene>
    <name evidence="4" type="ORF">GCM10009789_32760</name>
</gene>
<dbReference type="PROSITE" id="PS50035">
    <property type="entry name" value="PLD"/>
    <property type="match status" value="1"/>
</dbReference>
<dbReference type="InterPro" id="IPR052511">
    <property type="entry name" value="ATP-dep_Helicase"/>
</dbReference>
<comment type="caution">
    <text evidence="4">The sequence shown here is derived from an EMBL/GenBank/DDBJ whole genome shotgun (WGS) entry which is preliminary data.</text>
</comment>
<accession>A0ABN2DIG3</accession>
<dbReference type="InterPro" id="IPR001650">
    <property type="entry name" value="Helicase_C-like"/>
</dbReference>
<dbReference type="SMART" id="SM00490">
    <property type="entry name" value="HELICc"/>
    <property type="match status" value="1"/>
</dbReference>
<organism evidence="4 5">
    <name type="scientific">Kribbella sancticallisti</name>
    <dbReference type="NCBI Taxonomy" id="460087"/>
    <lineage>
        <taxon>Bacteria</taxon>
        <taxon>Bacillati</taxon>
        <taxon>Actinomycetota</taxon>
        <taxon>Actinomycetes</taxon>
        <taxon>Propionibacteriales</taxon>
        <taxon>Kribbellaceae</taxon>
        <taxon>Kribbella</taxon>
    </lineage>
</organism>
<evidence type="ECO:0000259" key="2">
    <source>
        <dbReference type="PROSITE" id="PS51192"/>
    </source>
</evidence>
<dbReference type="CDD" id="cd18799">
    <property type="entry name" value="SF2_C_EcoAI-like"/>
    <property type="match status" value="1"/>
</dbReference>
<sequence>MKPGIYDALVTDGLLETLGQTEGLTTALKDVDDADQPEVLARHVRDAVLRVLGSTRDQGQRVALVNDLLHRMTAQNDVLPETSPQQLLALYPPAGPGVHQSGDVRPSTPLSDAALLTNAHGEPALGSELRAEIDTSDEVDLLCAFVKWYGLRLLEPELHRLRQRGGPFRVITTTYMGATDRHALDRLVRDFGAEVKVQYDVLRTRLHAKAWLFRRETGFDTAYVGSSNLSRAALLDGVEWNVRLSRIATPSLLNKFGATFDTYWNDSTFETYDPERDRDRLDDALAEASHRKSTDRVTISLAGLEVRPRPYQAEMLEEIAVEREVHNRHRNLVVAATGTGKTVIAALDYRRLRDAALARGEQAPSLLFIAHRREILQQSLRTYREVLNDASFGEEYFSGARPERWDHVFASVQALTNYDVTTLPADWFDIVVVDEFHHAAAPTYRKLLSHLQPLELLGLTATPERSDGFDLQSYFGGRTAVELRLWDALSDDLLCPFHYFGIADGTSLTDLQWKRGRYDELELEGLYTGNKSRAAIVLRELQDKLTDVHAMRALGFCVSVAHAEYMARVFNEAGIPALAVSGRTQTAERDRAFRDLKERRVNALFAADLFNEGLDLPEVDTVLFLRPTESPTVFLQQLGRGLRQAQGKPVLTALDFVGHQRKEFRFDKRFRALTGETRRGLQRQVEQGFPFLPSGCQIVLDKVTQQTVLENLRTQVIGRWNEMTSELRSHGDQDLSTFIRESGVDISDILRSGKSWTALRRNAGLPTREGTPRESTLLRRVRALAHVDDPDRMRTYSLLLDDAAPTYGELSEAQRHHARMLFFSLWPDGGGFDSYEAGLEALSSEQALRDELIQVIDFAMDRARHRTLELSGQLSNIPLRVHARYQREEILTALNYASLQRRPSSFREGVLSSKDTGIDAFFVTLTKSEADYSPTTMYRDYAISPTLFHWESQSTTSVTSATGQRYINHRALGSNILIFAREQKLNELGTSPYLFLGPATYTTHTGDRPIAITWRLDHPMPTDLFQSASVVA</sequence>
<dbReference type="Pfam" id="PF00271">
    <property type="entry name" value="Helicase_C"/>
    <property type="match status" value="1"/>
</dbReference>
<dbReference type="Gene3D" id="3.30.870.10">
    <property type="entry name" value="Endonuclease Chain A"/>
    <property type="match status" value="1"/>
</dbReference>
<dbReference type="SUPFAM" id="SSF56024">
    <property type="entry name" value="Phospholipase D/nuclease"/>
    <property type="match status" value="1"/>
</dbReference>
<feature type="domain" description="Helicase C-terminal" evidence="3">
    <location>
        <begin position="540"/>
        <end position="697"/>
    </location>
</feature>
<dbReference type="CDD" id="cd09203">
    <property type="entry name" value="PLDc_N_DEXD_b1"/>
    <property type="match status" value="1"/>
</dbReference>
<evidence type="ECO:0000259" key="1">
    <source>
        <dbReference type="PROSITE" id="PS50035"/>
    </source>
</evidence>
<dbReference type="InterPro" id="IPR027417">
    <property type="entry name" value="P-loop_NTPase"/>
</dbReference>
<dbReference type="InterPro" id="IPR006935">
    <property type="entry name" value="Helicase/UvrB_N"/>
</dbReference>
<dbReference type="EMBL" id="BAAAOS010000019">
    <property type="protein sequence ID" value="GAA1576724.1"/>
    <property type="molecule type" value="Genomic_DNA"/>
</dbReference>
<dbReference type="SMART" id="SM00487">
    <property type="entry name" value="DEXDc"/>
    <property type="match status" value="1"/>
</dbReference>